<keyword evidence="2" id="KW-1185">Reference proteome</keyword>
<sequence>MLDDLEGDRRTRAFENVDSYVKSHVLPQLHRLRSSRLGPLTGEVFPPNRVLAIDKRRVWPKRHAVAGEEFVYCHNDLAQHNIFVDAETLQVISIIDWEYSGFFPREVELPLWLKSAVDWGPIDKAEAERLREIMLRHGPDPVGKGVVQEAPILVASDALLDTDGLEHSATAPGFRKDVILVAHRAKVNEC</sequence>
<dbReference type="AlphaFoldDB" id="A0A6A6NP28"/>
<dbReference type="Gene3D" id="3.90.1200.10">
    <property type="match status" value="1"/>
</dbReference>
<reference evidence="1" key="1">
    <citation type="journal article" date="2020" name="Stud. Mycol.">
        <title>101 Dothideomycetes genomes: a test case for predicting lifestyles and emergence of pathogens.</title>
        <authorList>
            <person name="Haridas S."/>
            <person name="Albert R."/>
            <person name="Binder M."/>
            <person name="Bloem J."/>
            <person name="Labutti K."/>
            <person name="Salamov A."/>
            <person name="Andreopoulos B."/>
            <person name="Baker S."/>
            <person name="Barry K."/>
            <person name="Bills G."/>
            <person name="Bluhm B."/>
            <person name="Cannon C."/>
            <person name="Castanera R."/>
            <person name="Culley D."/>
            <person name="Daum C."/>
            <person name="Ezra D."/>
            <person name="Gonzalez J."/>
            <person name="Henrissat B."/>
            <person name="Kuo A."/>
            <person name="Liang C."/>
            <person name="Lipzen A."/>
            <person name="Lutzoni F."/>
            <person name="Magnuson J."/>
            <person name="Mondo S."/>
            <person name="Nolan M."/>
            <person name="Ohm R."/>
            <person name="Pangilinan J."/>
            <person name="Park H.-J."/>
            <person name="Ramirez L."/>
            <person name="Alfaro M."/>
            <person name="Sun H."/>
            <person name="Tritt A."/>
            <person name="Yoshinaga Y."/>
            <person name="Zwiers L.-H."/>
            <person name="Turgeon B."/>
            <person name="Goodwin S."/>
            <person name="Spatafora J."/>
            <person name="Crous P."/>
            <person name="Grigoriev I."/>
        </authorList>
    </citation>
    <scope>NUCLEOTIDE SEQUENCE</scope>
    <source>
        <strain evidence="1">ATCC 16933</strain>
    </source>
</reference>
<proteinExistence type="predicted"/>
<dbReference type="PANTHER" id="PTHR21310">
    <property type="entry name" value="AMINOGLYCOSIDE PHOSPHOTRANSFERASE-RELATED-RELATED"/>
    <property type="match status" value="1"/>
</dbReference>
<dbReference type="EMBL" id="MU001700">
    <property type="protein sequence ID" value="KAF2453063.1"/>
    <property type="molecule type" value="Genomic_DNA"/>
</dbReference>
<dbReference type="Pfam" id="PF01633">
    <property type="entry name" value="Choline_kinase"/>
    <property type="match status" value="1"/>
</dbReference>
<name>A0A6A6NP28_9PEZI</name>
<accession>A0A6A6NP28</accession>
<dbReference type="PANTHER" id="PTHR21310:SF15">
    <property type="entry name" value="AMINOGLYCOSIDE PHOSPHOTRANSFERASE DOMAIN-CONTAINING PROTEIN"/>
    <property type="match status" value="1"/>
</dbReference>
<dbReference type="InterPro" id="IPR051678">
    <property type="entry name" value="AGP_Transferase"/>
</dbReference>
<evidence type="ECO:0008006" key="3">
    <source>
        <dbReference type="Google" id="ProtNLM"/>
    </source>
</evidence>
<dbReference type="Proteomes" id="UP000799766">
    <property type="component" value="Unassembled WGS sequence"/>
</dbReference>
<dbReference type="InterPro" id="IPR011009">
    <property type="entry name" value="Kinase-like_dom_sf"/>
</dbReference>
<dbReference type="SUPFAM" id="SSF56112">
    <property type="entry name" value="Protein kinase-like (PK-like)"/>
    <property type="match status" value="1"/>
</dbReference>
<organism evidence="1 2">
    <name type="scientific">Lineolata rhizophorae</name>
    <dbReference type="NCBI Taxonomy" id="578093"/>
    <lineage>
        <taxon>Eukaryota</taxon>
        <taxon>Fungi</taxon>
        <taxon>Dikarya</taxon>
        <taxon>Ascomycota</taxon>
        <taxon>Pezizomycotina</taxon>
        <taxon>Dothideomycetes</taxon>
        <taxon>Dothideomycetes incertae sedis</taxon>
        <taxon>Lineolatales</taxon>
        <taxon>Lineolataceae</taxon>
        <taxon>Lineolata</taxon>
    </lineage>
</organism>
<evidence type="ECO:0000313" key="2">
    <source>
        <dbReference type="Proteomes" id="UP000799766"/>
    </source>
</evidence>
<dbReference type="OrthoDB" id="2906425at2759"/>
<evidence type="ECO:0000313" key="1">
    <source>
        <dbReference type="EMBL" id="KAF2453063.1"/>
    </source>
</evidence>
<gene>
    <name evidence="1" type="ORF">BDY21DRAFT_357190</name>
</gene>
<protein>
    <recommendedName>
        <fullName evidence="3">Aminoglycoside phosphotransferase domain-containing protein</fullName>
    </recommendedName>
</protein>